<keyword evidence="2" id="KW-1185">Reference proteome</keyword>
<comment type="caution">
    <text evidence="1">The sequence shown here is derived from an EMBL/GenBank/DDBJ whole genome shotgun (WGS) entry which is preliminary data.</text>
</comment>
<proteinExistence type="predicted"/>
<name>A0ACB7T5K1_HYAAI</name>
<sequence length="494" mass="55003">MARASTQTVFGFGCDLDWRPTSFVNAFPSTRHCSVCGLIPPATAMMPCRHLLCHTCYARSVTRSNQCPLDMEDFQEDDVVWSTSIDKESVMSRRVRCWNLDNGCNAEGVALEIIEHFANACRFHVVSCPSCGGNVMHVEMADHMESCGPPCIPRKKQPACDDNLVNTAAEVRDAVRGLSERCASIETKLASLAETFLPSIRDGLTANLIAVFSQTVEGAIERATQACHVETRASLADHSNTLTSEIEDILVEGTRSTVDAVVRECNRIVDAVSDKAACRALAEVQTGGPTAAAPMSKERARLLSDVSLKMTKCREKLREKETLTGKDAAKVLNMLAFSSLAVTNDALDVCEPREWTISNWNDFRCELGERGSYRRVGPSAYFYGYRLFTELSYHFPSSELRLKAAVREGLYDELLEWPVNLTPRVRFVHPTDESKNITLSEQFNWERCTTGEDHQCGYQTSSHGLGILRLERSGFTMNNSLRVEYDFVRPNVHA</sequence>
<evidence type="ECO:0000313" key="2">
    <source>
        <dbReference type="Proteomes" id="UP000821845"/>
    </source>
</evidence>
<accession>A0ACB7T5K1</accession>
<protein>
    <submittedName>
        <fullName evidence="1">Uncharacterized protein</fullName>
    </submittedName>
</protein>
<organism evidence="1 2">
    <name type="scientific">Hyalomma asiaticum</name>
    <name type="common">Tick</name>
    <dbReference type="NCBI Taxonomy" id="266040"/>
    <lineage>
        <taxon>Eukaryota</taxon>
        <taxon>Metazoa</taxon>
        <taxon>Ecdysozoa</taxon>
        <taxon>Arthropoda</taxon>
        <taxon>Chelicerata</taxon>
        <taxon>Arachnida</taxon>
        <taxon>Acari</taxon>
        <taxon>Parasitiformes</taxon>
        <taxon>Ixodida</taxon>
        <taxon>Ixodoidea</taxon>
        <taxon>Ixodidae</taxon>
        <taxon>Hyalomminae</taxon>
        <taxon>Hyalomma</taxon>
    </lineage>
</organism>
<reference evidence="1" key="1">
    <citation type="submission" date="2020-05" db="EMBL/GenBank/DDBJ databases">
        <title>Large-scale comparative analyses of tick genomes elucidate their genetic diversity and vector capacities.</title>
        <authorList>
            <person name="Jia N."/>
            <person name="Wang J."/>
            <person name="Shi W."/>
            <person name="Du L."/>
            <person name="Sun Y."/>
            <person name="Zhan W."/>
            <person name="Jiang J."/>
            <person name="Wang Q."/>
            <person name="Zhang B."/>
            <person name="Ji P."/>
            <person name="Sakyi L.B."/>
            <person name="Cui X."/>
            <person name="Yuan T."/>
            <person name="Jiang B."/>
            <person name="Yang W."/>
            <person name="Lam T.T.-Y."/>
            <person name="Chang Q."/>
            <person name="Ding S."/>
            <person name="Wang X."/>
            <person name="Zhu J."/>
            <person name="Ruan X."/>
            <person name="Zhao L."/>
            <person name="Wei J."/>
            <person name="Que T."/>
            <person name="Du C."/>
            <person name="Cheng J."/>
            <person name="Dai P."/>
            <person name="Han X."/>
            <person name="Huang E."/>
            <person name="Gao Y."/>
            <person name="Liu J."/>
            <person name="Shao H."/>
            <person name="Ye R."/>
            <person name="Li L."/>
            <person name="Wei W."/>
            <person name="Wang X."/>
            <person name="Wang C."/>
            <person name="Yang T."/>
            <person name="Huo Q."/>
            <person name="Li W."/>
            <person name="Guo W."/>
            <person name="Chen H."/>
            <person name="Zhou L."/>
            <person name="Ni X."/>
            <person name="Tian J."/>
            <person name="Zhou Y."/>
            <person name="Sheng Y."/>
            <person name="Liu T."/>
            <person name="Pan Y."/>
            <person name="Xia L."/>
            <person name="Li J."/>
            <person name="Zhao F."/>
            <person name="Cao W."/>
        </authorList>
    </citation>
    <scope>NUCLEOTIDE SEQUENCE</scope>
    <source>
        <strain evidence="1">Hyas-2018</strain>
    </source>
</reference>
<gene>
    <name evidence="1" type="ORF">HPB50_001774</name>
</gene>
<evidence type="ECO:0000313" key="1">
    <source>
        <dbReference type="EMBL" id="KAH6942205.1"/>
    </source>
</evidence>
<dbReference type="EMBL" id="CM023490">
    <property type="protein sequence ID" value="KAH6942205.1"/>
    <property type="molecule type" value="Genomic_DNA"/>
</dbReference>
<dbReference type="Proteomes" id="UP000821845">
    <property type="component" value="Chromosome 10"/>
</dbReference>